<name>A0A2Z3H1W1_9BACT</name>
<keyword evidence="3" id="KW-1185">Reference proteome</keyword>
<gene>
    <name evidence="2" type="ORF">C1280_29745</name>
</gene>
<dbReference type="RefSeq" id="WP_010039228.1">
    <property type="nucleotide sequence ID" value="NZ_CP025958.1"/>
</dbReference>
<evidence type="ECO:0008006" key="4">
    <source>
        <dbReference type="Google" id="ProtNLM"/>
    </source>
</evidence>
<dbReference type="OrthoDB" id="267634at2"/>
<reference evidence="2 3" key="1">
    <citation type="submission" date="2018-01" db="EMBL/GenBank/DDBJ databases">
        <title>G. obscuriglobus.</title>
        <authorList>
            <person name="Franke J."/>
            <person name="Blomberg W."/>
            <person name="Selmecki A."/>
        </authorList>
    </citation>
    <scope>NUCLEOTIDE SEQUENCE [LARGE SCALE GENOMIC DNA]</scope>
    <source>
        <strain evidence="2 3">DSM 5831</strain>
    </source>
</reference>
<dbReference type="KEGG" id="gog:C1280_29745"/>
<dbReference type="AlphaFoldDB" id="A0A2Z3H1W1"/>
<sequence length="496" mass="51817">MRSALLLCVALGAVAGAAPVQPVGPRDIPRLIEALGSEDFAEREAATKRLDEMGLLALAGLRAATRSENPEVAGRAKELVKRVERRAANERLLAPTTVELDATDAPLDTVLAALSKQAGCEVVVGGPRANDTAGTKVTVATGKVPFWVAVQKVCAAGRLRVASAGGFVAPEAMPYNVRPGKLPDGTPVRTARNPNNTVVLEAHDGKPFPASVHGAVMVEAFELPKGTESRSVAATVLQVWPEPKLSWQSNADVKVAHAADAEKRKVIPDFTPAAVPQIQRLRGGGVVVVRNPDGSITVVNPNAQNPLEVGPNFTPNARQSLVKLKTNASSASELTGSVYGLTRSGVEALAAVALDGDKTVSGRGVSGVDLTATPRTDAKGKRFVDVRTAYEPLRVQPARVSDELPGAKLNAAGSNSSVLGVRITDADGNVFDLALPSQQSGFDPSGRQIVARLTLELLDGREAPRAPATVTFWGTYTRSVEVPFVLKDVPLAGGAK</sequence>
<dbReference type="Proteomes" id="UP000245802">
    <property type="component" value="Chromosome"/>
</dbReference>
<evidence type="ECO:0000313" key="2">
    <source>
        <dbReference type="EMBL" id="AWM40759.1"/>
    </source>
</evidence>
<keyword evidence="1" id="KW-0732">Signal</keyword>
<protein>
    <recommendedName>
        <fullName evidence="4">HEAT repeat domain-containing protein</fullName>
    </recommendedName>
</protein>
<organism evidence="2 3">
    <name type="scientific">Gemmata obscuriglobus</name>
    <dbReference type="NCBI Taxonomy" id="114"/>
    <lineage>
        <taxon>Bacteria</taxon>
        <taxon>Pseudomonadati</taxon>
        <taxon>Planctomycetota</taxon>
        <taxon>Planctomycetia</taxon>
        <taxon>Gemmatales</taxon>
        <taxon>Gemmataceae</taxon>
        <taxon>Gemmata</taxon>
    </lineage>
</organism>
<feature type="signal peptide" evidence="1">
    <location>
        <begin position="1"/>
        <end position="17"/>
    </location>
</feature>
<dbReference type="EMBL" id="CP025958">
    <property type="protein sequence ID" value="AWM40759.1"/>
    <property type="molecule type" value="Genomic_DNA"/>
</dbReference>
<evidence type="ECO:0000313" key="3">
    <source>
        <dbReference type="Proteomes" id="UP000245802"/>
    </source>
</evidence>
<evidence type="ECO:0000256" key="1">
    <source>
        <dbReference type="SAM" id="SignalP"/>
    </source>
</evidence>
<feature type="chain" id="PRO_5016303888" description="HEAT repeat domain-containing protein" evidence="1">
    <location>
        <begin position="18"/>
        <end position="496"/>
    </location>
</feature>
<accession>A0A2Z3H1W1</accession>
<proteinExistence type="predicted"/>